<dbReference type="InterPro" id="IPR050441">
    <property type="entry name" value="RBM"/>
</dbReference>
<dbReference type="Gene3D" id="3.30.70.330">
    <property type="match status" value="1"/>
</dbReference>
<feature type="compositionally biased region" description="Gly residues" evidence="3">
    <location>
        <begin position="206"/>
        <end position="217"/>
    </location>
</feature>
<dbReference type="PROSITE" id="PS50102">
    <property type="entry name" value="RRM"/>
    <property type="match status" value="1"/>
</dbReference>
<evidence type="ECO:0000313" key="5">
    <source>
        <dbReference type="EMBL" id="KAK8730324.1"/>
    </source>
</evidence>
<organism evidence="5 6">
    <name type="scientific">Cherax quadricarinatus</name>
    <name type="common">Australian red claw crayfish</name>
    <dbReference type="NCBI Taxonomy" id="27406"/>
    <lineage>
        <taxon>Eukaryota</taxon>
        <taxon>Metazoa</taxon>
        <taxon>Ecdysozoa</taxon>
        <taxon>Arthropoda</taxon>
        <taxon>Crustacea</taxon>
        <taxon>Multicrustacea</taxon>
        <taxon>Malacostraca</taxon>
        <taxon>Eumalacostraca</taxon>
        <taxon>Eucarida</taxon>
        <taxon>Decapoda</taxon>
        <taxon>Pleocyemata</taxon>
        <taxon>Astacidea</taxon>
        <taxon>Parastacoidea</taxon>
        <taxon>Parastacidae</taxon>
        <taxon>Cherax</taxon>
    </lineage>
</organism>
<proteinExistence type="predicted"/>
<dbReference type="AlphaFoldDB" id="A0AAW0WS94"/>
<evidence type="ECO:0000256" key="3">
    <source>
        <dbReference type="SAM" id="MobiDB-lite"/>
    </source>
</evidence>
<gene>
    <name evidence="5" type="ORF">OTU49_008217</name>
</gene>
<dbReference type="GO" id="GO:0003723">
    <property type="term" value="F:RNA binding"/>
    <property type="evidence" value="ECO:0007669"/>
    <property type="project" value="UniProtKB-UniRule"/>
</dbReference>
<feature type="compositionally biased region" description="Low complexity" evidence="3">
    <location>
        <begin position="224"/>
        <end position="234"/>
    </location>
</feature>
<dbReference type="EMBL" id="JARKIK010000065">
    <property type="protein sequence ID" value="KAK8730324.1"/>
    <property type="molecule type" value="Genomic_DNA"/>
</dbReference>
<keyword evidence="1 2" id="KW-0694">RNA-binding</keyword>
<sequence>MESPEGERNSLTPRSRSRSRSRLDSPATSPSHRRATSQSRSPQPRRRSFSRSRSRTPRRHRSRSGSPRNGHEGSRRSRRTRSPWSRSPMSNRRRHIGTRDNPEPSKCLGVFGLSVYTSERQLHSIFDKFGPLEKVQVVLDSKTGKSRGFAFVYFESIKDAAEAKDECSGMEIDGRRIRVDFSITKRPHTPTPGIYMGRPTTRGGFDRGYGGRGGGGYRGDRYRSPSPRYRQRSSGGRRDYYDRGYVPGLGVTAQLKPPPDKVFMWRQAS</sequence>
<feature type="region of interest" description="Disordered" evidence="3">
    <location>
        <begin position="188"/>
        <end position="241"/>
    </location>
</feature>
<dbReference type="PANTHER" id="PTHR48034">
    <property type="entry name" value="TRANSFORMER-2 SEX-DETERMINING PROTEIN-RELATED"/>
    <property type="match status" value="1"/>
</dbReference>
<keyword evidence="6" id="KW-1185">Reference proteome</keyword>
<comment type="caution">
    <text evidence="5">The sequence shown here is derived from an EMBL/GenBank/DDBJ whole genome shotgun (WGS) entry which is preliminary data.</text>
</comment>
<feature type="compositionally biased region" description="Basic residues" evidence="3">
    <location>
        <begin position="43"/>
        <end position="63"/>
    </location>
</feature>
<reference evidence="5" key="2">
    <citation type="submission" date="2024-01" db="EMBL/GenBank/DDBJ databases">
        <authorList>
            <person name="He J."/>
            <person name="Wang M."/>
            <person name="Zheng J."/>
            <person name="Liu Z."/>
        </authorList>
    </citation>
    <scope>NUCLEOTIDE SEQUENCE</scope>
    <source>
        <strain evidence="5">ZL_2023a</strain>
        <tissue evidence="5">Muscle</tissue>
    </source>
</reference>
<evidence type="ECO:0000256" key="1">
    <source>
        <dbReference type="ARBA" id="ARBA00022884"/>
    </source>
</evidence>
<feature type="region of interest" description="Disordered" evidence="3">
    <location>
        <begin position="1"/>
        <end position="104"/>
    </location>
</feature>
<evidence type="ECO:0000256" key="2">
    <source>
        <dbReference type="PROSITE-ProRule" id="PRU00176"/>
    </source>
</evidence>
<accession>A0AAW0WS94</accession>
<dbReference type="Proteomes" id="UP001445076">
    <property type="component" value="Unassembled WGS sequence"/>
</dbReference>
<feature type="domain" description="RRM" evidence="4">
    <location>
        <begin position="106"/>
        <end position="184"/>
    </location>
</feature>
<dbReference type="SUPFAM" id="SSF54928">
    <property type="entry name" value="RNA-binding domain, RBD"/>
    <property type="match status" value="1"/>
</dbReference>
<name>A0AAW0WS94_CHEQU</name>
<evidence type="ECO:0000313" key="6">
    <source>
        <dbReference type="Proteomes" id="UP001445076"/>
    </source>
</evidence>
<dbReference type="InterPro" id="IPR035979">
    <property type="entry name" value="RBD_domain_sf"/>
</dbReference>
<dbReference type="CDD" id="cd12363">
    <property type="entry name" value="RRM_TRA2"/>
    <property type="match status" value="1"/>
</dbReference>
<dbReference type="InterPro" id="IPR000504">
    <property type="entry name" value="RRM_dom"/>
</dbReference>
<evidence type="ECO:0000259" key="4">
    <source>
        <dbReference type="PROSITE" id="PS50102"/>
    </source>
</evidence>
<reference evidence="5 6" key="1">
    <citation type="journal article" date="2024" name="BMC Genomics">
        <title>Genome assembly of redclaw crayfish (Cherax quadricarinatus) provides insights into its immune adaptation and hypoxia tolerance.</title>
        <authorList>
            <person name="Liu Z."/>
            <person name="Zheng J."/>
            <person name="Li H."/>
            <person name="Fang K."/>
            <person name="Wang S."/>
            <person name="He J."/>
            <person name="Zhou D."/>
            <person name="Weng S."/>
            <person name="Chi M."/>
            <person name="Gu Z."/>
            <person name="He J."/>
            <person name="Li F."/>
            <person name="Wang M."/>
        </authorList>
    </citation>
    <scope>NUCLEOTIDE SEQUENCE [LARGE SCALE GENOMIC DNA]</scope>
    <source>
        <strain evidence="5">ZL_2023a</strain>
    </source>
</reference>
<dbReference type="EMBL" id="JARKIK010000065">
    <property type="protein sequence ID" value="KAK8730323.1"/>
    <property type="molecule type" value="Genomic_DNA"/>
</dbReference>
<dbReference type="Pfam" id="PF00076">
    <property type="entry name" value="RRM_1"/>
    <property type="match status" value="1"/>
</dbReference>
<dbReference type="SMART" id="SM00360">
    <property type="entry name" value="RRM"/>
    <property type="match status" value="1"/>
</dbReference>
<dbReference type="InterPro" id="IPR012677">
    <property type="entry name" value="Nucleotide-bd_a/b_plait_sf"/>
</dbReference>
<protein>
    <recommendedName>
        <fullName evidence="4">RRM domain-containing protein</fullName>
    </recommendedName>
</protein>